<organism evidence="4 5">
    <name type="scientific">Telmatocola sphagniphila</name>
    <dbReference type="NCBI Taxonomy" id="1123043"/>
    <lineage>
        <taxon>Bacteria</taxon>
        <taxon>Pseudomonadati</taxon>
        <taxon>Planctomycetota</taxon>
        <taxon>Planctomycetia</taxon>
        <taxon>Gemmatales</taxon>
        <taxon>Gemmataceae</taxon>
    </lineage>
</organism>
<evidence type="ECO:0000256" key="1">
    <source>
        <dbReference type="SAM" id="MobiDB-lite"/>
    </source>
</evidence>
<evidence type="ECO:0000313" key="5">
    <source>
        <dbReference type="Proteomes" id="UP000676194"/>
    </source>
</evidence>
<proteinExistence type="predicted"/>
<dbReference type="RefSeq" id="WP_213495192.1">
    <property type="nucleotide sequence ID" value="NZ_CP074694.1"/>
</dbReference>
<name>A0A8E6B564_9BACT</name>
<dbReference type="InterPro" id="IPR011453">
    <property type="entry name" value="DUF1559"/>
</dbReference>
<keyword evidence="2" id="KW-0812">Transmembrane</keyword>
<protein>
    <submittedName>
        <fullName evidence="4">DUF1559 domain-containing protein</fullName>
    </submittedName>
</protein>
<feature type="transmembrane region" description="Helical" evidence="2">
    <location>
        <begin position="12"/>
        <end position="32"/>
    </location>
</feature>
<sequence>MRSHNRKGFTLIELLVVIAIIAILIGLLLPAVQKVREAAARMKCSNNMKQIGLANMNYESAYGAFLPGISRSGCCWGTWMIPILPYMEQTNLFNIYVGFGGQGYATLGASPRYASSPNDQVSTQRLSTFTCPSDTPQTWAGGTLTMHNYALNAGNTNLYQTSMPFGCSGGSTVGANGCVTFGGSPFGWYEDPAALASGGDSSPSDYNNGNPASGVMGKPRAITSITDGTSNTLCVSEIIQGPSSGDIRGFTWWGGAAGVTTYQTPNNDSAPDVMTGGGCGGASITGYATSPKMPCTTTSTSSLARMQLARSKHTGGINAGFCDGSVRFVTNSIDVATWRAAGTSQGGETLSMP</sequence>
<dbReference type="Proteomes" id="UP000676194">
    <property type="component" value="Chromosome"/>
</dbReference>
<dbReference type="Pfam" id="PF07963">
    <property type="entry name" value="N_methyl"/>
    <property type="match status" value="1"/>
</dbReference>
<dbReference type="InterPro" id="IPR027558">
    <property type="entry name" value="Pre_pil_HX9DG_C"/>
</dbReference>
<evidence type="ECO:0000259" key="3">
    <source>
        <dbReference type="Pfam" id="PF07596"/>
    </source>
</evidence>
<keyword evidence="2" id="KW-1133">Transmembrane helix</keyword>
<dbReference type="PROSITE" id="PS00409">
    <property type="entry name" value="PROKAR_NTER_METHYL"/>
    <property type="match status" value="1"/>
</dbReference>
<dbReference type="PANTHER" id="PTHR30093">
    <property type="entry name" value="GENERAL SECRETION PATHWAY PROTEIN G"/>
    <property type="match status" value="1"/>
</dbReference>
<dbReference type="Pfam" id="PF07596">
    <property type="entry name" value="SBP_bac_10"/>
    <property type="match status" value="1"/>
</dbReference>
<evidence type="ECO:0000313" key="4">
    <source>
        <dbReference type="EMBL" id="QVL31311.1"/>
    </source>
</evidence>
<dbReference type="PANTHER" id="PTHR30093:SF2">
    <property type="entry name" value="TYPE II SECRETION SYSTEM PROTEIN H"/>
    <property type="match status" value="1"/>
</dbReference>
<dbReference type="KEGG" id="tsph:KIH39_21055"/>
<dbReference type="NCBIfam" id="TIGR02532">
    <property type="entry name" value="IV_pilin_GFxxxE"/>
    <property type="match status" value="1"/>
</dbReference>
<feature type="compositionally biased region" description="Polar residues" evidence="1">
    <location>
        <begin position="199"/>
        <end position="211"/>
    </location>
</feature>
<dbReference type="EMBL" id="CP074694">
    <property type="protein sequence ID" value="QVL31311.1"/>
    <property type="molecule type" value="Genomic_DNA"/>
</dbReference>
<dbReference type="InterPro" id="IPR012902">
    <property type="entry name" value="N_methyl_site"/>
</dbReference>
<dbReference type="NCBIfam" id="TIGR04294">
    <property type="entry name" value="pre_pil_HX9DG"/>
    <property type="match status" value="1"/>
</dbReference>
<dbReference type="AlphaFoldDB" id="A0A8E6B564"/>
<dbReference type="Gene3D" id="3.30.700.10">
    <property type="entry name" value="Glycoprotein, Type 4 Pilin"/>
    <property type="match status" value="1"/>
</dbReference>
<feature type="region of interest" description="Disordered" evidence="1">
    <location>
        <begin position="197"/>
        <end position="220"/>
    </location>
</feature>
<keyword evidence="5" id="KW-1185">Reference proteome</keyword>
<accession>A0A8E6B564</accession>
<dbReference type="InterPro" id="IPR045584">
    <property type="entry name" value="Pilin-like"/>
</dbReference>
<reference evidence="4" key="1">
    <citation type="submission" date="2021-05" db="EMBL/GenBank/DDBJ databases">
        <title>Complete genome sequence of the cellulolytic planctomycete Telmatocola sphagniphila SP2T and characterization of the first cellulase from planctomycetes.</title>
        <authorList>
            <person name="Rakitin A.L."/>
            <person name="Beletsky A.V."/>
            <person name="Naumoff D.G."/>
            <person name="Kulichevskaya I.S."/>
            <person name="Mardanov A.V."/>
            <person name="Ravin N.V."/>
            <person name="Dedysh S.N."/>
        </authorList>
    </citation>
    <scope>NUCLEOTIDE SEQUENCE</scope>
    <source>
        <strain evidence="4">SP2T</strain>
    </source>
</reference>
<keyword evidence="2" id="KW-0472">Membrane</keyword>
<dbReference type="SUPFAM" id="SSF54523">
    <property type="entry name" value="Pili subunits"/>
    <property type="match status" value="1"/>
</dbReference>
<gene>
    <name evidence="4" type="ORF">KIH39_21055</name>
</gene>
<evidence type="ECO:0000256" key="2">
    <source>
        <dbReference type="SAM" id="Phobius"/>
    </source>
</evidence>
<feature type="domain" description="DUF1559" evidence="3">
    <location>
        <begin position="33"/>
        <end position="335"/>
    </location>
</feature>